<name>A0A928Z623_9CYAN</name>
<keyword evidence="4" id="KW-1185">Reference proteome</keyword>
<comment type="caution">
    <text evidence="3">The sequence shown here is derived from an EMBL/GenBank/DDBJ whole genome shotgun (WGS) entry which is preliminary data.</text>
</comment>
<evidence type="ECO:0000313" key="4">
    <source>
        <dbReference type="Proteomes" id="UP000625316"/>
    </source>
</evidence>
<dbReference type="RefSeq" id="WP_264326969.1">
    <property type="nucleotide sequence ID" value="NZ_JADEXQ010000090.1"/>
</dbReference>
<feature type="region of interest" description="Disordered" evidence="1">
    <location>
        <begin position="29"/>
        <end position="50"/>
    </location>
</feature>
<keyword evidence="2" id="KW-0732">Signal</keyword>
<evidence type="ECO:0000256" key="2">
    <source>
        <dbReference type="SAM" id="SignalP"/>
    </source>
</evidence>
<evidence type="ECO:0008006" key="5">
    <source>
        <dbReference type="Google" id="ProtNLM"/>
    </source>
</evidence>
<reference evidence="3" key="1">
    <citation type="submission" date="2020-10" db="EMBL/GenBank/DDBJ databases">
        <authorList>
            <person name="Castelo-Branco R."/>
            <person name="Eusebio N."/>
            <person name="Adriana R."/>
            <person name="Vieira A."/>
            <person name="Brugerolle De Fraissinette N."/>
            <person name="Rezende De Castro R."/>
            <person name="Schneider M.P."/>
            <person name="Vasconcelos V."/>
            <person name="Leao P.N."/>
        </authorList>
    </citation>
    <scope>NUCLEOTIDE SEQUENCE</scope>
    <source>
        <strain evidence="3">LEGE 11480</strain>
    </source>
</reference>
<feature type="signal peptide" evidence="2">
    <location>
        <begin position="1"/>
        <end position="20"/>
    </location>
</feature>
<sequence length="112" mass="13421">MFNLFKLATLSFAAATVTFAGIPSATATGMTPTSDLTPMPELMSGDASEGQLVASRRIRVRRRRRRILRRVRRNRRRVCFRRYYRRNGRLRSRRVCRYRRIRRRALLKPRFY</sequence>
<dbReference type="AlphaFoldDB" id="A0A928Z623"/>
<proteinExistence type="predicted"/>
<protein>
    <recommendedName>
        <fullName evidence="5">Sperm protamine P1</fullName>
    </recommendedName>
</protein>
<feature type="chain" id="PRO_5037059713" description="Sperm protamine P1" evidence="2">
    <location>
        <begin position="21"/>
        <end position="112"/>
    </location>
</feature>
<dbReference type="Proteomes" id="UP000625316">
    <property type="component" value="Unassembled WGS sequence"/>
</dbReference>
<organism evidence="3 4">
    <name type="scientific">Romeriopsis navalis LEGE 11480</name>
    <dbReference type="NCBI Taxonomy" id="2777977"/>
    <lineage>
        <taxon>Bacteria</taxon>
        <taxon>Bacillati</taxon>
        <taxon>Cyanobacteriota</taxon>
        <taxon>Cyanophyceae</taxon>
        <taxon>Leptolyngbyales</taxon>
        <taxon>Leptolyngbyaceae</taxon>
        <taxon>Romeriopsis</taxon>
        <taxon>Romeriopsis navalis</taxon>
    </lineage>
</organism>
<evidence type="ECO:0000256" key="1">
    <source>
        <dbReference type="SAM" id="MobiDB-lite"/>
    </source>
</evidence>
<accession>A0A928Z623</accession>
<evidence type="ECO:0000313" key="3">
    <source>
        <dbReference type="EMBL" id="MBE9032148.1"/>
    </source>
</evidence>
<dbReference type="EMBL" id="JADEXQ010000090">
    <property type="protein sequence ID" value="MBE9032148.1"/>
    <property type="molecule type" value="Genomic_DNA"/>
</dbReference>
<gene>
    <name evidence="3" type="ORF">IQ266_20625</name>
</gene>